<feature type="region of interest" description="Disordered" evidence="6">
    <location>
        <begin position="135"/>
        <end position="159"/>
    </location>
</feature>
<feature type="compositionally biased region" description="Acidic residues" evidence="6">
    <location>
        <begin position="68"/>
        <end position="98"/>
    </location>
</feature>
<dbReference type="PANTHER" id="PTHR13237">
    <property type="entry name" value="SOMETHING ABOUT SILENCING PROTEIN 10-RELATED"/>
    <property type="match status" value="1"/>
</dbReference>
<evidence type="ECO:0000259" key="7">
    <source>
        <dbReference type="Pfam" id="PF09368"/>
    </source>
</evidence>
<dbReference type="CTD" id="57050"/>
<evidence type="ECO:0000313" key="9">
    <source>
        <dbReference type="Proteomes" id="UP000314987"/>
    </source>
</evidence>
<feature type="compositionally biased region" description="Basic residues" evidence="6">
    <location>
        <begin position="1"/>
        <end position="18"/>
    </location>
</feature>
<dbReference type="Pfam" id="PF04000">
    <property type="entry name" value="Sas10_Utp3"/>
    <property type="match status" value="1"/>
</dbReference>
<keyword evidence="9" id="KW-1185">Reference proteome</keyword>
<proteinExistence type="inferred from homology"/>
<dbReference type="GO" id="GO:0000462">
    <property type="term" value="P:maturation of SSU-rRNA from tricistronic rRNA transcript (SSU-rRNA, 5.8S rRNA, LSU-rRNA)"/>
    <property type="evidence" value="ECO:0007669"/>
    <property type="project" value="TreeGrafter"/>
</dbReference>
<dbReference type="STRING" id="29139.ENSVURP00010011741"/>
<keyword evidence="4" id="KW-0539">Nucleus</keyword>
<dbReference type="OMA" id="EEYIRPQ"/>
<evidence type="ECO:0000256" key="2">
    <source>
        <dbReference type="ARBA" id="ARBA00010979"/>
    </source>
</evidence>
<dbReference type="GeneTree" id="ENSGT00500000044947"/>
<dbReference type="AlphaFoldDB" id="A0A4X2KP02"/>
<dbReference type="GO" id="GO:0032040">
    <property type="term" value="C:small-subunit processome"/>
    <property type="evidence" value="ECO:0007669"/>
    <property type="project" value="Ensembl"/>
</dbReference>
<name>A0A4X2KP02_VOMUR</name>
<dbReference type="GO" id="GO:0007420">
    <property type="term" value="P:brain development"/>
    <property type="evidence" value="ECO:0007669"/>
    <property type="project" value="Ensembl"/>
</dbReference>
<accession>A0A4X2KP02</accession>
<feature type="coiled-coil region" evidence="5">
    <location>
        <begin position="210"/>
        <end position="244"/>
    </location>
</feature>
<reference evidence="8" key="2">
    <citation type="submission" date="2025-08" db="UniProtKB">
        <authorList>
            <consortium name="Ensembl"/>
        </authorList>
    </citation>
    <scope>IDENTIFICATION</scope>
</reference>
<gene>
    <name evidence="8" type="primary">UTP3</name>
</gene>
<organism evidence="8 9">
    <name type="scientific">Vombatus ursinus</name>
    <name type="common">Common wombat</name>
    <dbReference type="NCBI Taxonomy" id="29139"/>
    <lineage>
        <taxon>Eukaryota</taxon>
        <taxon>Metazoa</taxon>
        <taxon>Chordata</taxon>
        <taxon>Craniata</taxon>
        <taxon>Vertebrata</taxon>
        <taxon>Euteleostomi</taxon>
        <taxon>Mammalia</taxon>
        <taxon>Metatheria</taxon>
        <taxon>Diprotodontia</taxon>
        <taxon>Vombatidae</taxon>
        <taxon>Vombatus</taxon>
    </lineage>
</organism>
<dbReference type="PANTHER" id="PTHR13237:SF8">
    <property type="entry name" value="SOMETHING ABOUT SILENCING PROTEIN 10"/>
    <property type="match status" value="1"/>
</dbReference>
<comment type="subcellular location">
    <subcellularLocation>
        <location evidence="1">Nucleus</location>
        <location evidence="1">Nucleolus</location>
    </subcellularLocation>
</comment>
<feature type="domain" description="Sas10 C-terminal" evidence="7">
    <location>
        <begin position="395"/>
        <end position="466"/>
    </location>
</feature>
<dbReference type="OrthoDB" id="1924577at2759"/>
<sequence>MVGKARKRGVGQRRAARAQKKEEEEEEEGEQGPPPSPGDPRYFQDQVDAFHEARSQAALAPSWSDGESGAEDPEEEEEVLGLDVPEEEEEEEEEEDDAGSVGGSSVLSEAEAADADPSLSWGRRKKLYYDTDYRAAKGKGQQSQQEAEEEEREEEEEAQVIQRRLAQALHEDDFGLSWVQAFGQAAQPRAEEPRTRVVTDLQRVPAKEKLKLLRRESPELLELIEDLKAKLTELKDELEPLLRLAEAGAVPPGKGRRYLQTKYSLYLHYCFNVSFYLVLKARRAPVHGHPVIERLVTYRSLINKLAPVDRRLAGEVRRLLSRGAAGGRVTADPKRKPPSKTPAGSAALGPADDSEEDEEAARKHYREMEERLNLKRKKEEAAEEEEGEAPGDPSAKRAITYQIAKNKGLTPRRKKIDRNPRVKHREKFRRAKIRRRGQVPQVRTEEYKYAGELSGIRAGVKKSIKLK</sequence>
<reference evidence="8" key="3">
    <citation type="submission" date="2025-09" db="UniProtKB">
        <authorList>
            <consortium name="Ensembl"/>
        </authorList>
    </citation>
    <scope>IDENTIFICATION</scope>
</reference>
<evidence type="ECO:0000313" key="8">
    <source>
        <dbReference type="Ensembl" id="ENSVURP00010011741.1"/>
    </source>
</evidence>
<keyword evidence="3" id="KW-0597">Phosphoprotein</keyword>
<dbReference type="RefSeq" id="XP_027710342.1">
    <property type="nucleotide sequence ID" value="XM_027854541.1"/>
</dbReference>
<dbReference type="InterPro" id="IPR007146">
    <property type="entry name" value="Sas10/Utp3/C1D"/>
</dbReference>
<comment type="similarity">
    <text evidence="2">Belongs to the SAS10 family.</text>
</comment>
<evidence type="ECO:0000256" key="6">
    <source>
        <dbReference type="SAM" id="MobiDB-lite"/>
    </source>
</evidence>
<feature type="region of interest" description="Disordered" evidence="6">
    <location>
        <begin position="1"/>
        <end position="122"/>
    </location>
</feature>
<evidence type="ECO:0000256" key="4">
    <source>
        <dbReference type="ARBA" id="ARBA00023242"/>
    </source>
</evidence>
<feature type="compositionally biased region" description="Basic residues" evidence="6">
    <location>
        <begin position="410"/>
        <end position="437"/>
    </location>
</feature>
<dbReference type="Ensembl" id="ENSVURT00010013342.1">
    <property type="protein sequence ID" value="ENSVURP00010011741.1"/>
    <property type="gene ID" value="ENSVURG00010009087.1"/>
</dbReference>
<evidence type="ECO:0000256" key="5">
    <source>
        <dbReference type="SAM" id="Coils"/>
    </source>
</evidence>
<dbReference type="InterPro" id="IPR018972">
    <property type="entry name" value="Sas10_C_dom"/>
</dbReference>
<evidence type="ECO:0000256" key="3">
    <source>
        <dbReference type="ARBA" id="ARBA00022553"/>
    </source>
</evidence>
<evidence type="ECO:0000256" key="1">
    <source>
        <dbReference type="ARBA" id="ARBA00004604"/>
    </source>
</evidence>
<reference evidence="9" key="1">
    <citation type="submission" date="2018-12" db="EMBL/GenBank/DDBJ databases">
        <authorList>
            <person name="Yazar S."/>
        </authorList>
    </citation>
    <scope>NUCLEOTIDE SEQUENCE [LARGE SCALE GENOMIC DNA]</scope>
</reference>
<feature type="region of interest" description="Disordered" evidence="6">
    <location>
        <begin position="324"/>
        <end position="439"/>
    </location>
</feature>
<feature type="compositionally biased region" description="Basic and acidic residues" evidence="6">
    <location>
        <begin position="360"/>
        <end position="380"/>
    </location>
</feature>
<dbReference type="Proteomes" id="UP000314987">
    <property type="component" value="Unassembled WGS sequence"/>
</dbReference>
<dbReference type="GeneID" id="114037612"/>
<keyword evidence="5" id="KW-0175">Coiled coil</keyword>
<protein>
    <submittedName>
        <fullName evidence="8">UTP3 small subunit processome component</fullName>
    </submittedName>
</protein>
<dbReference type="Pfam" id="PF09368">
    <property type="entry name" value="Sas10"/>
    <property type="match status" value="1"/>
</dbReference>
<feature type="compositionally biased region" description="Acidic residues" evidence="6">
    <location>
        <begin position="146"/>
        <end position="158"/>
    </location>
</feature>